<accession>A0A542EGQ3</accession>
<evidence type="ECO:0000313" key="3">
    <source>
        <dbReference type="EMBL" id="TQJ14499.1"/>
    </source>
</evidence>
<dbReference type="Gene3D" id="3.20.20.70">
    <property type="entry name" value="Aldolase class I"/>
    <property type="match status" value="1"/>
</dbReference>
<evidence type="ECO:0000256" key="1">
    <source>
        <dbReference type="ARBA" id="ARBA00023211"/>
    </source>
</evidence>
<name>A0A542EGQ3_9MICO</name>
<proteinExistence type="predicted"/>
<gene>
    <name evidence="3" type="ORF">FB459_1965</name>
</gene>
<reference evidence="3 4" key="1">
    <citation type="submission" date="2019-06" db="EMBL/GenBank/DDBJ databases">
        <title>Sequencing the genomes of 1000 actinobacteria strains.</title>
        <authorList>
            <person name="Klenk H.-P."/>
        </authorList>
    </citation>
    <scope>NUCLEOTIDE SEQUENCE [LARGE SCALE GENOMIC DNA]</scope>
    <source>
        <strain evidence="3 4">DSM 19828</strain>
    </source>
</reference>
<dbReference type="InterPro" id="IPR000891">
    <property type="entry name" value="PYR_CT"/>
</dbReference>
<evidence type="ECO:0000313" key="4">
    <source>
        <dbReference type="Proteomes" id="UP000320806"/>
    </source>
</evidence>
<protein>
    <submittedName>
        <fullName evidence="3">4-hydroxy 2-oxovalerate aldolase</fullName>
    </submittedName>
</protein>
<dbReference type="Proteomes" id="UP000320806">
    <property type="component" value="Unassembled WGS sequence"/>
</dbReference>
<feature type="domain" description="Pyruvate carboxyltransferase" evidence="2">
    <location>
        <begin position="14"/>
        <end position="267"/>
    </location>
</feature>
<dbReference type="PANTHER" id="PTHR10277">
    <property type="entry name" value="HOMOCITRATE SYNTHASE-RELATED"/>
    <property type="match status" value="1"/>
</dbReference>
<dbReference type="GO" id="GO:0009098">
    <property type="term" value="P:L-leucine biosynthetic process"/>
    <property type="evidence" value="ECO:0007669"/>
    <property type="project" value="TreeGrafter"/>
</dbReference>
<dbReference type="InterPro" id="IPR013785">
    <property type="entry name" value="Aldolase_TIM"/>
</dbReference>
<dbReference type="GO" id="GO:0003852">
    <property type="term" value="F:2-isopropylmalate synthase activity"/>
    <property type="evidence" value="ECO:0007669"/>
    <property type="project" value="TreeGrafter"/>
</dbReference>
<keyword evidence="1" id="KW-0464">Manganese</keyword>
<dbReference type="PROSITE" id="PS50991">
    <property type="entry name" value="PYR_CT"/>
    <property type="match status" value="1"/>
</dbReference>
<dbReference type="OrthoDB" id="9803573at2"/>
<keyword evidence="4" id="KW-1185">Reference proteome</keyword>
<comment type="caution">
    <text evidence="3">The sequence shown here is derived from an EMBL/GenBank/DDBJ whole genome shotgun (WGS) entry which is preliminary data.</text>
</comment>
<evidence type="ECO:0000259" key="2">
    <source>
        <dbReference type="PROSITE" id="PS50991"/>
    </source>
</evidence>
<sequence>MLHKIEVETDWDQVQILDCTLRDGSYAVDFEFEEAFVAELLDGLATSAIPLVEIGHGLGLEAERKGAKPGNIHHAQWAELAQSHLNGKPWGMFAQPDFTRIETIASLSSEGMSFIRVGMEPEKVPANTDYLLAALDSCPNVYLNLMKTSSTAPKQLPGLLDTVPAEVAGVYVVDSYGAMIPDDVDRYVSTVKQLFPVIGFHGHDNLGLANINSLSALLAGATIADGCLNGIGRGSGNASTESLAAIINLLDSDHFRYQELAPLAELCREEMTVIAENREMHVLGAVIGMHSGFFPLIQEASANANVRPADLMQTAANLAEQAPGPQHIRGAAEQLCRSVSLPQTSGDTQAAVPQ</sequence>
<dbReference type="SUPFAM" id="SSF51569">
    <property type="entry name" value="Aldolase"/>
    <property type="match status" value="1"/>
</dbReference>
<dbReference type="EMBL" id="VFMO01000001">
    <property type="protein sequence ID" value="TQJ14499.1"/>
    <property type="molecule type" value="Genomic_DNA"/>
</dbReference>
<dbReference type="Pfam" id="PF00682">
    <property type="entry name" value="HMGL-like"/>
    <property type="match status" value="1"/>
</dbReference>
<organism evidence="3 4">
    <name type="scientific">Yimella lutea</name>
    <dbReference type="NCBI Taxonomy" id="587872"/>
    <lineage>
        <taxon>Bacteria</taxon>
        <taxon>Bacillati</taxon>
        <taxon>Actinomycetota</taxon>
        <taxon>Actinomycetes</taxon>
        <taxon>Micrococcales</taxon>
        <taxon>Dermacoccaceae</taxon>
        <taxon>Yimella</taxon>
    </lineage>
</organism>
<dbReference type="InterPro" id="IPR050073">
    <property type="entry name" value="2-IPM_HCS-like"/>
</dbReference>
<dbReference type="PANTHER" id="PTHR10277:SF9">
    <property type="entry name" value="2-ISOPROPYLMALATE SYNTHASE 1, CHLOROPLASTIC-RELATED"/>
    <property type="match status" value="1"/>
</dbReference>
<dbReference type="AlphaFoldDB" id="A0A542EGQ3"/>